<name>A0ABY6KHQ7_9ARAC</name>
<organism evidence="2 3">
    <name type="scientific">Cordylochernes scorpioides</name>
    <dbReference type="NCBI Taxonomy" id="51811"/>
    <lineage>
        <taxon>Eukaryota</taxon>
        <taxon>Metazoa</taxon>
        <taxon>Ecdysozoa</taxon>
        <taxon>Arthropoda</taxon>
        <taxon>Chelicerata</taxon>
        <taxon>Arachnida</taxon>
        <taxon>Pseudoscorpiones</taxon>
        <taxon>Cheliferoidea</taxon>
        <taxon>Chernetidae</taxon>
        <taxon>Cordylochernes</taxon>
    </lineage>
</organism>
<dbReference type="EMBL" id="CP092867">
    <property type="protein sequence ID" value="UYV68269.1"/>
    <property type="molecule type" value="Genomic_DNA"/>
</dbReference>
<feature type="chain" id="PRO_5047076496" evidence="1">
    <location>
        <begin position="24"/>
        <end position="93"/>
    </location>
</feature>
<proteinExistence type="predicted"/>
<sequence length="93" mass="9691">MCSHMINSALMLLLPICNPCACAAAAFGFGGLWRFAGPFSKSQQTNLDNAELFVNCLEAMVETCLPVGDDGEAVYSLASPTGLKAPPVISPSP</sequence>
<accession>A0ABY6KHQ7</accession>
<evidence type="ECO:0000256" key="1">
    <source>
        <dbReference type="SAM" id="SignalP"/>
    </source>
</evidence>
<keyword evidence="1" id="KW-0732">Signal</keyword>
<reference evidence="2 3" key="1">
    <citation type="submission" date="2022-01" db="EMBL/GenBank/DDBJ databases">
        <title>A chromosomal length assembly of Cordylochernes scorpioides.</title>
        <authorList>
            <person name="Zeh D."/>
            <person name="Zeh J."/>
        </authorList>
    </citation>
    <scope>NUCLEOTIDE SEQUENCE [LARGE SCALE GENOMIC DNA]</scope>
    <source>
        <strain evidence="2">IN4F17</strain>
        <tissue evidence="2">Whole Body</tissue>
    </source>
</reference>
<gene>
    <name evidence="2" type="ORF">LAZ67_5003667</name>
</gene>
<evidence type="ECO:0000313" key="3">
    <source>
        <dbReference type="Proteomes" id="UP001235939"/>
    </source>
</evidence>
<keyword evidence="3" id="KW-1185">Reference proteome</keyword>
<protein>
    <submittedName>
        <fullName evidence="2">NF1</fullName>
    </submittedName>
</protein>
<dbReference type="Proteomes" id="UP001235939">
    <property type="component" value="Chromosome 05"/>
</dbReference>
<evidence type="ECO:0000313" key="2">
    <source>
        <dbReference type="EMBL" id="UYV68269.1"/>
    </source>
</evidence>
<feature type="signal peptide" evidence="1">
    <location>
        <begin position="1"/>
        <end position="23"/>
    </location>
</feature>